<protein>
    <submittedName>
        <fullName evidence="2">Uncharacterized protein</fullName>
    </submittedName>
</protein>
<proteinExistence type="predicted"/>
<reference evidence="2" key="2">
    <citation type="journal article" date="2015" name="Fish Shellfish Immunol.">
        <title>Early steps in the European eel (Anguilla anguilla)-Vibrio vulnificus interaction in the gills: Role of the RtxA13 toxin.</title>
        <authorList>
            <person name="Callol A."/>
            <person name="Pajuelo D."/>
            <person name="Ebbesson L."/>
            <person name="Teles M."/>
            <person name="MacKenzie S."/>
            <person name="Amaro C."/>
        </authorList>
    </citation>
    <scope>NUCLEOTIDE SEQUENCE</scope>
</reference>
<dbReference type="EMBL" id="GBXM01084460">
    <property type="protein sequence ID" value="JAH24117.1"/>
    <property type="molecule type" value="Transcribed_RNA"/>
</dbReference>
<dbReference type="EMBL" id="GBXM01096370">
    <property type="protein sequence ID" value="JAH12207.1"/>
    <property type="molecule type" value="Transcribed_RNA"/>
</dbReference>
<keyword evidence="1" id="KW-1133">Transmembrane helix</keyword>
<dbReference type="AlphaFoldDB" id="A0A0E9R5R1"/>
<organism evidence="2">
    <name type="scientific">Anguilla anguilla</name>
    <name type="common">European freshwater eel</name>
    <name type="synonym">Muraena anguilla</name>
    <dbReference type="NCBI Taxonomy" id="7936"/>
    <lineage>
        <taxon>Eukaryota</taxon>
        <taxon>Metazoa</taxon>
        <taxon>Chordata</taxon>
        <taxon>Craniata</taxon>
        <taxon>Vertebrata</taxon>
        <taxon>Euteleostomi</taxon>
        <taxon>Actinopterygii</taxon>
        <taxon>Neopterygii</taxon>
        <taxon>Teleostei</taxon>
        <taxon>Anguilliformes</taxon>
        <taxon>Anguillidae</taxon>
        <taxon>Anguilla</taxon>
    </lineage>
</organism>
<evidence type="ECO:0000313" key="2">
    <source>
        <dbReference type="EMBL" id="JAH24117.1"/>
    </source>
</evidence>
<keyword evidence="1" id="KW-0472">Membrane</keyword>
<feature type="transmembrane region" description="Helical" evidence="1">
    <location>
        <begin position="12"/>
        <end position="31"/>
    </location>
</feature>
<keyword evidence="1" id="KW-0812">Transmembrane</keyword>
<name>A0A0E9R5R1_ANGAN</name>
<evidence type="ECO:0000256" key="1">
    <source>
        <dbReference type="SAM" id="Phobius"/>
    </source>
</evidence>
<reference evidence="2" key="1">
    <citation type="submission" date="2014-11" db="EMBL/GenBank/DDBJ databases">
        <authorList>
            <person name="Amaro Gonzalez C."/>
        </authorList>
    </citation>
    <scope>NUCLEOTIDE SEQUENCE</scope>
</reference>
<sequence>MLNSSVLKIRCYVTLVSFHLFAVLLIFAVSYNPKECDL</sequence>
<accession>A0A0E9R5R1</accession>